<dbReference type="InterPro" id="IPR006292">
    <property type="entry name" value="RNase_D"/>
</dbReference>
<evidence type="ECO:0000256" key="1">
    <source>
        <dbReference type="ARBA" id="ARBA00022490"/>
    </source>
</evidence>
<evidence type="ECO:0000256" key="4">
    <source>
        <dbReference type="ARBA" id="ARBA00022801"/>
    </source>
</evidence>
<evidence type="ECO:0000256" key="2">
    <source>
        <dbReference type="ARBA" id="ARBA00022694"/>
    </source>
</evidence>
<dbReference type="GO" id="GO:0005737">
    <property type="term" value="C:cytoplasm"/>
    <property type="evidence" value="ECO:0007669"/>
    <property type="project" value="UniProtKB-SubCell"/>
</dbReference>
<protein>
    <recommendedName>
        <fullName evidence="6">Ribonuclease D</fullName>
        <shortName evidence="6">RNase D</shortName>
        <ecNumber evidence="6">3.1.13.5</ecNumber>
    </recommendedName>
</protein>
<name>A0A2T4D4L9_9GAMM</name>
<proteinExistence type="inferred from homology"/>
<comment type="cofactor">
    <cofactor evidence="6">
        <name>a divalent metal cation</name>
        <dbReference type="ChEBI" id="CHEBI:60240"/>
    </cofactor>
</comment>
<organism evidence="8 9">
    <name type="scientific">Pseudidiomarina aestuarii</name>
    <dbReference type="NCBI Taxonomy" id="624146"/>
    <lineage>
        <taxon>Bacteria</taxon>
        <taxon>Pseudomonadati</taxon>
        <taxon>Pseudomonadota</taxon>
        <taxon>Gammaproteobacteria</taxon>
        <taxon>Alteromonadales</taxon>
        <taxon>Idiomarinaceae</taxon>
        <taxon>Pseudidiomarina</taxon>
    </lineage>
</organism>
<dbReference type="Gene3D" id="1.10.150.80">
    <property type="entry name" value="HRDC domain"/>
    <property type="match status" value="2"/>
</dbReference>
<dbReference type="InterPro" id="IPR036397">
    <property type="entry name" value="RNaseH_sf"/>
</dbReference>
<dbReference type="GO" id="GO:0042780">
    <property type="term" value="P:tRNA 3'-end processing"/>
    <property type="evidence" value="ECO:0007669"/>
    <property type="project" value="UniProtKB-UniRule"/>
</dbReference>
<gene>
    <name evidence="6 8" type="primary">rnd</name>
    <name evidence="8" type="ORF">C9927_03400</name>
</gene>
<dbReference type="Proteomes" id="UP000242087">
    <property type="component" value="Unassembled WGS sequence"/>
</dbReference>
<evidence type="ECO:0000313" key="8">
    <source>
        <dbReference type="EMBL" id="PTB88688.1"/>
    </source>
</evidence>
<dbReference type="SUPFAM" id="SSF53098">
    <property type="entry name" value="Ribonuclease H-like"/>
    <property type="match status" value="1"/>
</dbReference>
<dbReference type="Pfam" id="PF00570">
    <property type="entry name" value="HRDC"/>
    <property type="match status" value="1"/>
</dbReference>
<dbReference type="PROSITE" id="PS50967">
    <property type="entry name" value="HRDC"/>
    <property type="match status" value="1"/>
</dbReference>
<accession>A0A2T4D4L9</accession>
<dbReference type="GO" id="GO:0008408">
    <property type="term" value="F:3'-5' exonuclease activity"/>
    <property type="evidence" value="ECO:0007669"/>
    <property type="project" value="InterPro"/>
</dbReference>
<comment type="subcellular location">
    <subcellularLocation>
        <location evidence="6">Cytoplasm</location>
    </subcellularLocation>
</comment>
<dbReference type="PANTHER" id="PTHR47649">
    <property type="entry name" value="RIBONUCLEASE D"/>
    <property type="match status" value="1"/>
</dbReference>
<keyword evidence="1 6" id="KW-0963">Cytoplasm</keyword>
<sequence>MSTYQLVTEAAELVEFCKHARQFSSIVLDTEFVRVRTYYARLGLIQVRAGEQTVLIDPVGAIDLSSLWELLHAEDLEVVIHAGGEDFEILAQAMGQPLRNVFDTQIAAAFAGLGDALGYAALVEQLTGVVLDKSQSRTDWLQRPLAPEQLDYAAADVDYLQQVYPALLSRLSENPLKLDLTVAESAFQVEKRTQQWPADLLYLQFGNAWQCTPKQLAVLREVLQWRLERAREADIPLSFVAKDHTVLELARQHPVKADGLYSITDLSPVTRRYAGKELVMAIQRGLEVPLAEQPERLSKLTDMQGYKPAFNALKKAVDAYAKELDVTPSLIGSRRQLNDVIHWFWQIPAAYRSRLPVPDLLVSWRGAKLKATIESLLNRD</sequence>
<keyword evidence="2 6" id="KW-0819">tRNA processing</keyword>
<dbReference type="PANTHER" id="PTHR47649:SF1">
    <property type="entry name" value="RIBONUCLEASE D"/>
    <property type="match status" value="1"/>
</dbReference>
<comment type="function">
    <text evidence="6">Exonuclease involved in the 3' processing of various precursor tRNAs. Initiates hydrolysis at the 3'-terminus of an RNA molecule and releases 5'-mononucleotides.</text>
</comment>
<dbReference type="AlphaFoldDB" id="A0A2T4D4L9"/>
<dbReference type="InterPro" id="IPR012337">
    <property type="entry name" value="RNaseH-like_sf"/>
</dbReference>
<dbReference type="CDD" id="cd06142">
    <property type="entry name" value="RNaseD_exo"/>
    <property type="match status" value="1"/>
</dbReference>
<dbReference type="Gene3D" id="3.30.420.10">
    <property type="entry name" value="Ribonuclease H-like superfamily/Ribonuclease H"/>
    <property type="match status" value="1"/>
</dbReference>
<dbReference type="InterPro" id="IPR051086">
    <property type="entry name" value="RNase_D-like"/>
</dbReference>
<evidence type="ECO:0000259" key="7">
    <source>
        <dbReference type="PROSITE" id="PS50967"/>
    </source>
</evidence>
<reference evidence="8 9" key="1">
    <citation type="submission" date="2018-03" db="EMBL/GenBank/DDBJ databases">
        <title>Cross-interface Injection: A General Nanoliter Liquid Handling Method Applied to Single Cells Genome Amplification Automated Nanoliter Liquid Handling Applied to Single Cell Multiple Displacement Amplification.</title>
        <authorList>
            <person name="Yun J."/>
            <person name="Xu P."/>
            <person name="Xu J."/>
            <person name="Dai X."/>
            <person name="Wang Y."/>
            <person name="Zheng X."/>
            <person name="Cao C."/>
            <person name="Yi Q."/>
            <person name="Zhu Y."/>
            <person name="Wang L."/>
            <person name="Dong Z."/>
            <person name="Huang Y."/>
            <person name="Huang L."/>
            <person name="Du W."/>
        </authorList>
    </citation>
    <scope>NUCLEOTIDE SEQUENCE [LARGE SCALE GENOMIC DNA]</scope>
    <source>
        <strain evidence="8 9">A12-4</strain>
    </source>
</reference>
<keyword evidence="4 6" id="KW-0378">Hydrolase</keyword>
<dbReference type="NCBIfam" id="TIGR01388">
    <property type="entry name" value="rnd"/>
    <property type="match status" value="1"/>
</dbReference>
<evidence type="ECO:0000313" key="9">
    <source>
        <dbReference type="Proteomes" id="UP000242087"/>
    </source>
</evidence>
<dbReference type="InterPro" id="IPR002562">
    <property type="entry name" value="3'-5'_exonuclease_dom"/>
</dbReference>
<evidence type="ECO:0000256" key="5">
    <source>
        <dbReference type="ARBA" id="ARBA00022839"/>
    </source>
</evidence>
<evidence type="ECO:0000256" key="6">
    <source>
        <dbReference type="HAMAP-Rule" id="MF_01899"/>
    </source>
</evidence>
<dbReference type="GO" id="GO:0000166">
    <property type="term" value="F:nucleotide binding"/>
    <property type="evidence" value="ECO:0007669"/>
    <property type="project" value="InterPro"/>
</dbReference>
<evidence type="ECO:0000256" key="3">
    <source>
        <dbReference type="ARBA" id="ARBA00022722"/>
    </source>
</evidence>
<dbReference type="EMBL" id="PYVF01000041">
    <property type="protein sequence ID" value="PTB88688.1"/>
    <property type="molecule type" value="Genomic_DNA"/>
</dbReference>
<dbReference type="InterPro" id="IPR002121">
    <property type="entry name" value="HRDC_dom"/>
</dbReference>
<dbReference type="HAMAP" id="MF_01899">
    <property type="entry name" value="RNase_D"/>
    <property type="match status" value="1"/>
</dbReference>
<keyword evidence="5 6" id="KW-0269">Exonuclease</keyword>
<comment type="caution">
    <text evidence="8">The sequence shown here is derived from an EMBL/GenBank/DDBJ whole genome shotgun (WGS) entry which is preliminary data.</text>
</comment>
<dbReference type="InterPro" id="IPR044876">
    <property type="entry name" value="HRDC_dom_sf"/>
</dbReference>
<dbReference type="GO" id="GO:0033890">
    <property type="term" value="F:ribonuclease D activity"/>
    <property type="evidence" value="ECO:0007669"/>
    <property type="project" value="UniProtKB-UniRule"/>
</dbReference>
<dbReference type="GO" id="GO:0003676">
    <property type="term" value="F:nucleic acid binding"/>
    <property type="evidence" value="ECO:0007669"/>
    <property type="project" value="InterPro"/>
</dbReference>
<comment type="catalytic activity">
    <reaction evidence="6">
        <text>Exonucleolytic cleavage that removes extra residues from the 3'-terminus of tRNA to produce 5'-mononucleotides.</text>
        <dbReference type="EC" id="3.1.13.5"/>
    </reaction>
</comment>
<dbReference type="Pfam" id="PF21293">
    <property type="entry name" value="RNAseD_HRDC_C"/>
    <property type="match status" value="1"/>
</dbReference>
<dbReference type="EC" id="3.1.13.5" evidence="6"/>
<keyword evidence="3 6" id="KW-0540">Nuclease</keyword>
<comment type="similarity">
    <text evidence="6">Belongs to the RNase D family.</text>
</comment>
<dbReference type="Pfam" id="PF01612">
    <property type="entry name" value="DNA_pol_A_exo1"/>
    <property type="match status" value="1"/>
</dbReference>
<dbReference type="SMART" id="SM00341">
    <property type="entry name" value="HRDC"/>
    <property type="match status" value="1"/>
</dbReference>
<dbReference type="SMART" id="SM00474">
    <property type="entry name" value="35EXOc"/>
    <property type="match status" value="1"/>
</dbReference>
<dbReference type="InterPro" id="IPR010997">
    <property type="entry name" value="HRDC-like_sf"/>
</dbReference>
<dbReference type="SUPFAM" id="SSF47819">
    <property type="entry name" value="HRDC-like"/>
    <property type="match status" value="2"/>
</dbReference>
<feature type="domain" description="HRDC" evidence="7">
    <location>
        <begin position="212"/>
        <end position="292"/>
    </location>
</feature>
<dbReference type="InterPro" id="IPR048579">
    <property type="entry name" value="RNAseD_HRDC_C"/>
</dbReference>